<dbReference type="Proteomes" id="UP000053825">
    <property type="component" value="Unassembled WGS sequence"/>
</dbReference>
<dbReference type="EMBL" id="KQ414659">
    <property type="protein sequence ID" value="KOC65619.1"/>
    <property type="molecule type" value="Genomic_DNA"/>
</dbReference>
<accession>A0A0L7R465</accession>
<organism evidence="2 3">
    <name type="scientific">Habropoda laboriosa</name>
    <dbReference type="NCBI Taxonomy" id="597456"/>
    <lineage>
        <taxon>Eukaryota</taxon>
        <taxon>Metazoa</taxon>
        <taxon>Ecdysozoa</taxon>
        <taxon>Arthropoda</taxon>
        <taxon>Hexapoda</taxon>
        <taxon>Insecta</taxon>
        <taxon>Pterygota</taxon>
        <taxon>Neoptera</taxon>
        <taxon>Endopterygota</taxon>
        <taxon>Hymenoptera</taxon>
        <taxon>Apocrita</taxon>
        <taxon>Aculeata</taxon>
        <taxon>Apoidea</taxon>
        <taxon>Anthophila</taxon>
        <taxon>Apidae</taxon>
        <taxon>Habropoda</taxon>
    </lineage>
</organism>
<name>A0A0L7R465_9HYME</name>
<evidence type="ECO:0000313" key="3">
    <source>
        <dbReference type="Proteomes" id="UP000053825"/>
    </source>
</evidence>
<proteinExistence type="predicted"/>
<sequence>MARKNVQRHSLKSRSERKMRQTRTSRRLDKLLISEIASSSKVLFYGPTIDDS</sequence>
<evidence type="ECO:0000256" key="1">
    <source>
        <dbReference type="SAM" id="MobiDB-lite"/>
    </source>
</evidence>
<feature type="compositionally biased region" description="Basic residues" evidence="1">
    <location>
        <begin position="1"/>
        <end position="12"/>
    </location>
</feature>
<gene>
    <name evidence="2" type="ORF">WH47_01654</name>
</gene>
<dbReference type="AlphaFoldDB" id="A0A0L7R465"/>
<reference evidence="2 3" key="1">
    <citation type="submission" date="2015-07" db="EMBL/GenBank/DDBJ databases">
        <title>The genome of Habropoda laboriosa.</title>
        <authorList>
            <person name="Pan H."/>
            <person name="Kapheim K."/>
        </authorList>
    </citation>
    <scope>NUCLEOTIDE SEQUENCE [LARGE SCALE GENOMIC DNA]</scope>
    <source>
        <strain evidence="2">0110345459</strain>
    </source>
</reference>
<evidence type="ECO:0000313" key="2">
    <source>
        <dbReference type="EMBL" id="KOC65619.1"/>
    </source>
</evidence>
<protein>
    <submittedName>
        <fullName evidence="2">Uncharacterized protein</fullName>
    </submittedName>
</protein>
<keyword evidence="3" id="KW-1185">Reference proteome</keyword>
<feature type="region of interest" description="Disordered" evidence="1">
    <location>
        <begin position="1"/>
        <end position="26"/>
    </location>
</feature>